<name>A0A844AP17_9RHOB</name>
<evidence type="ECO:0000313" key="2">
    <source>
        <dbReference type="EMBL" id="MQY41047.1"/>
    </source>
</evidence>
<accession>A0A844AP17</accession>
<dbReference type="Proteomes" id="UP000436694">
    <property type="component" value="Unassembled WGS sequence"/>
</dbReference>
<dbReference type="PANTHER" id="PTHR34310:SF9">
    <property type="entry name" value="BLR5716 PROTEIN"/>
    <property type="match status" value="1"/>
</dbReference>
<dbReference type="InterPro" id="IPR038694">
    <property type="entry name" value="DUF427_sf"/>
</dbReference>
<reference evidence="2 3" key="1">
    <citation type="submission" date="2019-10" db="EMBL/GenBank/DDBJ databases">
        <title>Epibacterium sp. nov., isolated from seawater.</title>
        <authorList>
            <person name="Zhang X."/>
            <person name="Li N."/>
        </authorList>
    </citation>
    <scope>NUCLEOTIDE SEQUENCE [LARGE SCALE GENOMIC DNA]</scope>
    <source>
        <strain evidence="2 3">SM1969</strain>
    </source>
</reference>
<protein>
    <submittedName>
        <fullName evidence="2">DUF427 domain-containing protein</fullName>
    </submittedName>
</protein>
<comment type="caution">
    <text evidence="2">The sequence shown here is derived from an EMBL/GenBank/DDBJ whole genome shotgun (WGS) entry which is preliminary data.</text>
</comment>
<proteinExistence type="predicted"/>
<organism evidence="2 3">
    <name type="scientific">Tritonibacter aquimaris</name>
    <dbReference type="NCBI Taxonomy" id="2663379"/>
    <lineage>
        <taxon>Bacteria</taxon>
        <taxon>Pseudomonadati</taxon>
        <taxon>Pseudomonadota</taxon>
        <taxon>Alphaproteobacteria</taxon>
        <taxon>Rhodobacterales</taxon>
        <taxon>Paracoccaceae</taxon>
        <taxon>Tritonibacter</taxon>
    </lineage>
</organism>
<dbReference type="PANTHER" id="PTHR34310">
    <property type="entry name" value="DUF427 DOMAIN PROTEIN (AFU_ORTHOLOGUE AFUA_3G02220)"/>
    <property type="match status" value="1"/>
</dbReference>
<dbReference type="InterPro" id="IPR007361">
    <property type="entry name" value="DUF427"/>
</dbReference>
<evidence type="ECO:0000259" key="1">
    <source>
        <dbReference type="Pfam" id="PF04248"/>
    </source>
</evidence>
<feature type="domain" description="DUF427" evidence="1">
    <location>
        <begin position="14"/>
        <end position="104"/>
    </location>
</feature>
<evidence type="ECO:0000313" key="3">
    <source>
        <dbReference type="Proteomes" id="UP000436694"/>
    </source>
</evidence>
<sequence length="113" mass="12402">MSDIRIRKIDGTWVVRSGGAVLGESTEVLEMTEGDSAPVRFFPRADIAMAMLDKNGKTVEDAGKGTATYYDIVNLSSTTEDAAWSYETPSEALETVKEYLTFAKLESLKVEQV</sequence>
<dbReference type="EMBL" id="WIXK01000001">
    <property type="protein sequence ID" value="MQY41047.1"/>
    <property type="molecule type" value="Genomic_DNA"/>
</dbReference>
<dbReference type="Gene3D" id="2.170.150.40">
    <property type="entry name" value="Domain of unknown function (DUF427)"/>
    <property type="match status" value="1"/>
</dbReference>
<gene>
    <name evidence="2" type="ORF">GG681_00185</name>
</gene>
<dbReference type="RefSeq" id="WP_153543888.1">
    <property type="nucleotide sequence ID" value="NZ_WIXK01000001.1"/>
</dbReference>
<keyword evidence="3" id="KW-1185">Reference proteome</keyword>
<dbReference type="Pfam" id="PF04248">
    <property type="entry name" value="NTP_transf_9"/>
    <property type="match status" value="1"/>
</dbReference>
<dbReference type="AlphaFoldDB" id="A0A844AP17"/>